<evidence type="ECO:0000256" key="7">
    <source>
        <dbReference type="ARBA" id="ARBA00022676"/>
    </source>
</evidence>
<evidence type="ECO:0000256" key="9">
    <source>
        <dbReference type="ARBA" id="ARBA00022692"/>
    </source>
</evidence>
<accession>A0A1G4KP55</accession>
<dbReference type="GO" id="GO:0004582">
    <property type="term" value="F:dolichyl-phosphate beta-D-mannosyltransferase activity"/>
    <property type="evidence" value="ECO:0007669"/>
    <property type="project" value="UniProtKB-UniRule"/>
</dbReference>
<keyword evidence="11" id="KW-0460">Magnesium</keyword>
<dbReference type="Gene3D" id="3.90.550.10">
    <property type="entry name" value="Spore Coat Polysaccharide Biosynthesis Protein SpsA, Chain A"/>
    <property type="match status" value="1"/>
</dbReference>
<evidence type="ECO:0000259" key="18">
    <source>
        <dbReference type="Pfam" id="PF00535"/>
    </source>
</evidence>
<protein>
    <recommendedName>
        <fullName evidence="16">Dolichol-phosphate mannosyltransferase subunit 1</fullName>
        <ecNumber evidence="16">2.4.1.83</ecNumber>
    </recommendedName>
</protein>
<comment type="function">
    <text evidence="15 16">Transfers mannose from GDP-mannose to dolichol monophosphate to form dolichol phosphate mannose (Dol-P-Man) which is the mannosyl donor in pathways leading to N-glycosylation, glycosyl phosphatidylinositol membrane anchoring, and O-mannosylation of proteins.</text>
</comment>
<name>A0A1G4KP55_KOMPC</name>
<dbReference type="PANTHER" id="PTHR43398">
    <property type="entry name" value="DOLICHOL-PHOSPHATE MANNOSYLTRANSFERASE SUBUNIT 1"/>
    <property type="match status" value="1"/>
</dbReference>
<keyword evidence="8 16" id="KW-0808">Transferase</keyword>
<evidence type="ECO:0000256" key="11">
    <source>
        <dbReference type="ARBA" id="ARBA00022842"/>
    </source>
</evidence>
<evidence type="ECO:0000256" key="15">
    <source>
        <dbReference type="ARBA" id="ARBA00053724"/>
    </source>
</evidence>
<dbReference type="EC" id="2.4.1.83" evidence="16"/>
<evidence type="ECO:0000256" key="8">
    <source>
        <dbReference type="ARBA" id="ARBA00022679"/>
    </source>
</evidence>
<evidence type="ECO:0000256" key="13">
    <source>
        <dbReference type="ARBA" id="ARBA00023136"/>
    </source>
</evidence>
<dbReference type="Proteomes" id="UP000006853">
    <property type="component" value="Chromosome 1"/>
</dbReference>
<keyword evidence="10" id="KW-0479">Metal-binding</keyword>
<dbReference type="AlphaFoldDB" id="A0A1G4KP55"/>
<evidence type="ECO:0000256" key="2">
    <source>
        <dbReference type="ARBA" id="ARBA00001936"/>
    </source>
</evidence>
<dbReference type="GO" id="GO:0005789">
    <property type="term" value="C:endoplasmic reticulum membrane"/>
    <property type="evidence" value="ECO:0007669"/>
    <property type="project" value="TreeGrafter"/>
</dbReference>
<keyword evidence="20" id="KW-1185">Reference proteome</keyword>
<keyword evidence="14" id="KW-0464">Manganese</keyword>
<reference evidence="19 20" key="2">
    <citation type="journal article" date="2016" name="FEMS Yeast Res.">
        <title>Curation of the genome annotation of Pichia pastoris (Komagataella phaffii) CBS7435 from gene level to protein function.</title>
        <authorList>
            <person name="Valli M."/>
            <person name="Tatto N.E."/>
            <person name="Peymann A."/>
            <person name="Gruber C."/>
            <person name="Landes N."/>
            <person name="Ekker H."/>
            <person name="Thallinger G.G."/>
            <person name="Mattanovich D."/>
            <person name="Gasser B."/>
            <person name="Graf A.B."/>
        </authorList>
    </citation>
    <scope>GENOME REANNOTATION</scope>
    <source>
        <strain evidence="19 20">ATCC 76273 / CBS 7435 / CECT 11047 / NRRL Y-11430 / Wegner 21-1</strain>
    </source>
</reference>
<dbReference type="GO" id="GO:0006488">
    <property type="term" value="P:dolichol-linked oligosaccharide biosynthetic process"/>
    <property type="evidence" value="ECO:0007669"/>
    <property type="project" value="TreeGrafter"/>
</dbReference>
<dbReference type="InterPro" id="IPR029044">
    <property type="entry name" value="Nucleotide-diphossugar_trans"/>
</dbReference>
<dbReference type="EMBL" id="FR839628">
    <property type="protein sequence ID" value="SCV11782.1"/>
    <property type="molecule type" value="Genomic_DNA"/>
</dbReference>
<dbReference type="CDD" id="cd06442">
    <property type="entry name" value="DPM1_like"/>
    <property type="match status" value="1"/>
</dbReference>
<organism evidence="19 20">
    <name type="scientific">Komagataella phaffii (strain ATCC 76273 / CBS 7435 / CECT 11047 / NRRL Y-11430 / Wegner 21-1)</name>
    <name type="common">Yeast</name>
    <name type="synonym">Pichia pastoris</name>
    <dbReference type="NCBI Taxonomy" id="981350"/>
    <lineage>
        <taxon>Eukaryota</taxon>
        <taxon>Fungi</taxon>
        <taxon>Dikarya</taxon>
        <taxon>Ascomycota</taxon>
        <taxon>Saccharomycotina</taxon>
        <taxon>Pichiomycetes</taxon>
        <taxon>Pichiales</taxon>
        <taxon>Pichiaceae</taxon>
        <taxon>Komagataella</taxon>
    </lineage>
</organism>
<feature type="transmembrane region" description="Helical" evidence="17">
    <location>
        <begin position="235"/>
        <end position="259"/>
    </location>
</feature>
<feature type="domain" description="Glycosyltransferase 2-like" evidence="18">
    <location>
        <begin position="6"/>
        <end position="171"/>
    </location>
</feature>
<dbReference type="InterPro" id="IPR001173">
    <property type="entry name" value="Glyco_trans_2-like"/>
</dbReference>
<comment type="cofactor">
    <cofactor evidence="3">
        <name>Mg(2+)</name>
        <dbReference type="ChEBI" id="CHEBI:18420"/>
    </cofactor>
</comment>
<evidence type="ECO:0000256" key="4">
    <source>
        <dbReference type="ARBA" id="ARBA00004308"/>
    </source>
</evidence>
<evidence type="ECO:0000256" key="5">
    <source>
        <dbReference type="ARBA" id="ARBA00004922"/>
    </source>
</evidence>
<dbReference type="UniPathway" id="UPA00378"/>
<dbReference type="SUPFAM" id="SSF53448">
    <property type="entry name" value="Nucleotide-diphospho-sugar transferases"/>
    <property type="match status" value="1"/>
</dbReference>
<comment type="catalytic activity">
    <reaction evidence="16">
        <text>a di-trans,poly-cis-dolichyl phosphate + GDP-alpha-D-mannose = a di-trans,poly-cis-dolichyl beta-D-mannosyl phosphate + GDP</text>
        <dbReference type="Rhea" id="RHEA:21184"/>
        <dbReference type="Rhea" id="RHEA-COMP:19498"/>
        <dbReference type="Rhea" id="RHEA-COMP:19501"/>
        <dbReference type="ChEBI" id="CHEBI:57527"/>
        <dbReference type="ChEBI" id="CHEBI:57683"/>
        <dbReference type="ChEBI" id="CHEBI:58189"/>
        <dbReference type="ChEBI" id="CHEBI:58211"/>
    </reaction>
</comment>
<dbReference type="Pfam" id="PF00535">
    <property type="entry name" value="Glycos_transf_2"/>
    <property type="match status" value="1"/>
</dbReference>
<comment type="subcellular location">
    <subcellularLocation>
        <location evidence="4">Endomembrane system</location>
    </subcellularLocation>
    <subcellularLocation>
        <location evidence="16">Endoplasmic reticulum</location>
    </subcellularLocation>
</comment>
<keyword evidence="13 17" id="KW-0472">Membrane</keyword>
<comment type="pathway">
    <text evidence="5 16">Protein modification; protein glycosylation.</text>
</comment>
<sequence>MAINNSIIVPAYKEKNNIRPLVTRIFAGLGNEFSKDTEVIIVDDNSKDGSVEEVDALVKEGYNVRIVVRTTERGLSSAVIRGFQEAKGERLVCMDADLQHPPESVPDVLNALKDASFALGTRYAPGVEIDKEWGAFRRFTSWFARLLALPLTPASDPMSGFFGLQKKVFESINTNDLDVQGFKIALELLVKAKLPHGIKDVPFSFGLREEGESKLSNKVIVQYLLQLKELYIYKFGVATLAAVALLLVFVVLFLFQYLVL</sequence>
<dbReference type="SMR" id="A0A1G4KP55"/>
<comment type="similarity">
    <text evidence="6 16">Belongs to the glycosyltransferase 2 family.</text>
</comment>
<dbReference type="GO" id="GO:0035269">
    <property type="term" value="P:protein O-linked glycosylation via mannose"/>
    <property type="evidence" value="ECO:0007669"/>
    <property type="project" value="TreeGrafter"/>
</dbReference>
<evidence type="ECO:0000256" key="1">
    <source>
        <dbReference type="ARBA" id="ARBA00001913"/>
    </source>
</evidence>
<comment type="cofactor">
    <cofactor evidence="1">
        <name>Ca(2+)</name>
        <dbReference type="ChEBI" id="CHEBI:29108"/>
    </cofactor>
</comment>
<keyword evidence="16" id="KW-0256">Endoplasmic reticulum</keyword>
<comment type="cofactor">
    <cofactor evidence="2">
        <name>Mn(2+)</name>
        <dbReference type="ChEBI" id="CHEBI:29035"/>
    </cofactor>
</comment>
<dbReference type="PANTHER" id="PTHR43398:SF1">
    <property type="entry name" value="DOLICHOL-PHOSPHATE MANNOSYLTRANSFERASE SUBUNIT 1"/>
    <property type="match status" value="1"/>
</dbReference>
<keyword evidence="9 17" id="KW-0812">Transmembrane</keyword>
<comment type="subunit">
    <text evidence="16">Component of the dolichol-phosphate mannose (DPM) synthase complex.</text>
</comment>
<keyword evidence="7 16" id="KW-0328">Glycosyltransferase</keyword>
<evidence type="ECO:0000256" key="6">
    <source>
        <dbReference type="ARBA" id="ARBA00006739"/>
    </source>
</evidence>
<dbReference type="GO" id="GO:0046872">
    <property type="term" value="F:metal ion binding"/>
    <property type="evidence" value="ECO:0007669"/>
    <property type="project" value="UniProtKB-KW"/>
</dbReference>
<evidence type="ECO:0000256" key="10">
    <source>
        <dbReference type="ARBA" id="ARBA00022723"/>
    </source>
</evidence>
<reference evidence="19 20" key="1">
    <citation type="journal article" date="2011" name="J. Biotechnol.">
        <title>High-quality genome sequence of Pichia pastoris CBS7435.</title>
        <authorList>
            <person name="Kuberl A."/>
            <person name="Schneider J."/>
            <person name="Thallinger G.G."/>
            <person name="Anderl I."/>
            <person name="Wibberg D."/>
            <person name="Hajek T."/>
            <person name="Jaenicke S."/>
            <person name="Brinkrolf K."/>
            <person name="Goesmann A."/>
            <person name="Szczepanowski R."/>
            <person name="Puhler A."/>
            <person name="Schwab H."/>
            <person name="Glieder A."/>
            <person name="Pichler H."/>
        </authorList>
    </citation>
    <scope>NUCLEOTIDE SEQUENCE [LARGE SCALE GENOMIC DNA]</scope>
    <source>
        <strain evidence="20">ATCC 76273 / CBS 7435 / CECT 11047 / NRRL Y-11430 / Wegner 21-1</strain>
    </source>
</reference>
<dbReference type="GO" id="GO:0006506">
    <property type="term" value="P:GPI anchor biosynthetic process"/>
    <property type="evidence" value="ECO:0007669"/>
    <property type="project" value="TreeGrafter"/>
</dbReference>
<evidence type="ECO:0000256" key="16">
    <source>
        <dbReference type="RuleBase" id="RU365083"/>
    </source>
</evidence>
<evidence type="ECO:0000256" key="12">
    <source>
        <dbReference type="ARBA" id="ARBA00022989"/>
    </source>
</evidence>
<keyword evidence="12 17" id="KW-1133">Transmembrane helix</keyword>
<evidence type="ECO:0000256" key="14">
    <source>
        <dbReference type="ARBA" id="ARBA00023211"/>
    </source>
</evidence>
<evidence type="ECO:0000256" key="17">
    <source>
        <dbReference type="SAM" id="Phobius"/>
    </source>
</evidence>
<evidence type="ECO:0000313" key="19">
    <source>
        <dbReference type="EMBL" id="SCV11782.1"/>
    </source>
</evidence>
<gene>
    <name evidence="19" type="primary">DPM1</name>
    <name evidence="19" type="ordered locus">PP7435_Chr1-1906</name>
</gene>
<evidence type="ECO:0000256" key="3">
    <source>
        <dbReference type="ARBA" id="ARBA00001946"/>
    </source>
</evidence>
<evidence type="ECO:0000313" key="20">
    <source>
        <dbReference type="Proteomes" id="UP000006853"/>
    </source>
</evidence>
<dbReference type="InterPro" id="IPR039528">
    <property type="entry name" value="DPM1-like"/>
</dbReference>
<proteinExistence type="inferred from homology"/>
<dbReference type="FunFam" id="3.90.550.10:FF:000119">
    <property type="entry name" value="Dolichol-phosphate mannosyltransferase subunit 1"/>
    <property type="match status" value="1"/>
</dbReference>